<dbReference type="PROSITE" id="PS50075">
    <property type="entry name" value="CARRIER"/>
    <property type="match status" value="1"/>
</dbReference>
<dbReference type="Proteomes" id="UP000644115">
    <property type="component" value="Unassembled WGS sequence"/>
</dbReference>
<feature type="domain" description="Carrier" evidence="1">
    <location>
        <begin position="1"/>
        <end position="73"/>
    </location>
</feature>
<evidence type="ECO:0000259" key="1">
    <source>
        <dbReference type="PROSITE" id="PS50075"/>
    </source>
</evidence>
<comment type="caution">
    <text evidence="2">The sequence shown here is derived from an EMBL/GenBank/DDBJ whole genome shotgun (WGS) entry which is preliminary data.</text>
</comment>
<organism evidence="2 3">
    <name type="scientific">Lentihominibacter faecis</name>
    <dbReference type="NCBI Taxonomy" id="2764712"/>
    <lineage>
        <taxon>Bacteria</taxon>
        <taxon>Bacillati</taxon>
        <taxon>Bacillota</taxon>
        <taxon>Clostridia</taxon>
        <taxon>Peptostreptococcales</taxon>
        <taxon>Anaerovoracaceae</taxon>
        <taxon>Lentihominibacter</taxon>
    </lineage>
</organism>
<gene>
    <name evidence="2" type="ORF">H8876_00360</name>
</gene>
<accession>A0A923NE02</accession>
<reference evidence="2" key="1">
    <citation type="submission" date="2020-08" db="EMBL/GenBank/DDBJ databases">
        <authorList>
            <person name="Liu C."/>
            <person name="Sun Q."/>
        </authorList>
    </citation>
    <scope>NUCLEOTIDE SEQUENCE</scope>
    <source>
        <strain evidence="2">BX16</strain>
    </source>
</reference>
<dbReference type="InterPro" id="IPR009081">
    <property type="entry name" value="PP-bd_ACP"/>
</dbReference>
<dbReference type="Gene3D" id="1.10.1200.10">
    <property type="entry name" value="ACP-like"/>
    <property type="match status" value="1"/>
</dbReference>
<dbReference type="SUPFAM" id="SSF47336">
    <property type="entry name" value="ACP-like"/>
    <property type="match status" value="1"/>
</dbReference>
<protein>
    <submittedName>
        <fullName evidence="2">Acyl carrier protein</fullName>
    </submittedName>
</protein>
<dbReference type="Pfam" id="PF00550">
    <property type="entry name" value="PP-binding"/>
    <property type="match status" value="1"/>
</dbReference>
<sequence>MEELLQILRKVKPGVDFEGKTDLFESGVLDSMTIVMLAAEINDEFDIDIQVTDIVPENFNSAESILAMIRRHQEEDD</sequence>
<evidence type="ECO:0000313" key="2">
    <source>
        <dbReference type="EMBL" id="MBC5998475.1"/>
    </source>
</evidence>
<dbReference type="InterPro" id="IPR036736">
    <property type="entry name" value="ACP-like_sf"/>
</dbReference>
<keyword evidence="3" id="KW-1185">Reference proteome</keyword>
<dbReference type="AlphaFoldDB" id="A0A923NE02"/>
<evidence type="ECO:0000313" key="3">
    <source>
        <dbReference type="Proteomes" id="UP000644115"/>
    </source>
</evidence>
<dbReference type="EMBL" id="JACRWC010000007">
    <property type="protein sequence ID" value="MBC5998475.1"/>
    <property type="molecule type" value="Genomic_DNA"/>
</dbReference>
<dbReference type="RefSeq" id="WP_177265119.1">
    <property type="nucleotide sequence ID" value="NZ_JACRWC010000007.1"/>
</dbReference>
<proteinExistence type="predicted"/>
<name>A0A923NE02_9FIRM</name>